<keyword evidence="7 8" id="KW-0998">Cell outer membrane</keyword>
<dbReference type="SUPFAM" id="SSF56935">
    <property type="entry name" value="Porins"/>
    <property type="match status" value="1"/>
</dbReference>
<keyword evidence="2 8" id="KW-0813">Transport</keyword>
<dbReference type="InterPro" id="IPR023997">
    <property type="entry name" value="TonB-dep_OMP_SusC/RagA_CS"/>
</dbReference>
<dbReference type="Proteomes" id="UP000250557">
    <property type="component" value="Chromosome"/>
</dbReference>
<evidence type="ECO:0000313" key="14">
    <source>
        <dbReference type="Proteomes" id="UP000250557"/>
    </source>
</evidence>
<sequence>MPIRPFLQLAFKRICIITLSLFVLIPLTQTNKAFGQDLNKLISVDISDKPLKDVLTIIGKKARVGIIYSNVSGNLNVKLSLQETNQPLKKVLNDLLLPLDLDFDIIGNRIVIKAKPVNSEKRDQSPQSFSQSEAQNIKLIQGVVLSAKNLQPLFGATILLNGKVVTQTDNRGSFQFHTADTSGTILATYIGYKNIEITFGHENFGPFKIQLTDDQTSLNEVIISTGYQNIPKERASGSFDQIDNKLLNRNPGDNILNRLDGVASGLRFVGQSGPTIATGSNDRYLGVTVRGVSTLSGNVGTDPLIVLDNFPYEGNISNINPNDVESITVLKDAAAASIWGARSGNGVIVITTKKGRKNQKLSVELNGTITFQNKPNLFSDRNYLPSADYVDLETSLFKQGYFDTWLNDTYDQSPVSPVVDLLAAAKAGTINIPNANSQIAALRSKDVRSDYEKYIYRSTVNQQYTIGIRGGTDQNAYNMSVGYVNNQNPLVRNGFERLSVNAQNTYTPIKNLSITTGINYSQNNSALNNNLYYGSGISVGGPVNGVYPYAQFSDAAGNHLPIVKGYRSSYVAGVPASGLLNWSYRPLDELAIADNHAKVNDLLLNVSADYRFLKHWDVNLSYQNETQAVDGRNYQSVDSYNARSLINEFTIINSGAAPTYQVPLGGMLNLNHNQLTSNNARGQLNYSQAFSNNSQLSGLVGAEVKQLTNTGYTRNSLGYNDQFGTATQNLNFYDYLLINPSGYAQIPAPDGSITGSTNRYVSYFSNLAYTFSDKYTFTLSGRKDGSNIFGVKTNDRVTPLWSTGGVWELSKEPFYKWDWFPLLRLKATYGYNGNVYNGSAYVTGLYQTNSITGAPAIFNLTAPNPELRWEKVRNTNFTLEFQTKNSRIYGDIEYYIKNGTDLIESIPLATSSGFTSFSGNAASTTTKGFDITINTRNLVGKFQWNSTLLFSTLHDRVTKFDMPLTNSTIQSTTGVPILNHSIYGIYSYRWAGLNPTNGNPIGYLNGKTSEDYTGIINNYKTDSLIYNGSARPTVYGSLINEFSYAGFTLSAMIKFEFGYVFRRPSTNLNQAGIISQSNSQNIDYEVRWQNPGDEKNTSVPSVIYPSNENRNTFYKYSSSLVANGNNIRLMDIRLSYGLDKSMVHNLPFKKINVFAYASNLGIIWRANKYGLDPDLVQFNPHPIATPFTLSIGFNANL</sequence>
<evidence type="ECO:0000256" key="9">
    <source>
        <dbReference type="RuleBase" id="RU003357"/>
    </source>
</evidence>
<dbReference type="InterPro" id="IPR039426">
    <property type="entry name" value="TonB-dep_rcpt-like"/>
</dbReference>
<evidence type="ECO:0000256" key="4">
    <source>
        <dbReference type="ARBA" id="ARBA00022692"/>
    </source>
</evidence>
<comment type="subcellular location">
    <subcellularLocation>
        <location evidence="1 8">Cell outer membrane</location>
        <topology evidence="1 8">Multi-pass membrane protein</topology>
    </subcellularLocation>
</comment>
<keyword evidence="4 8" id="KW-0812">Transmembrane</keyword>
<keyword evidence="6 8" id="KW-0472">Membrane</keyword>
<dbReference type="EMBL" id="CP071880">
    <property type="protein sequence ID" value="QTE53668.1"/>
    <property type="molecule type" value="Genomic_DNA"/>
</dbReference>
<evidence type="ECO:0000313" key="15">
    <source>
        <dbReference type="Proteomes" id="UP000663940"/>
    </source>
</evidence>
<dbReference type="NCBIfam" id="TIGR04056">
    <property type="entry name" value="OMP_RagA_SusC"/>
    <property type="match status" value="1"/>
</dbReference>
<dbReference type="Gene3D" id="2.40.170.20">
    <property type="entry name" value="TonB-dependent receptor, beta-barrel domain"/>
    <property type="match status" value="1"/>
</dbReference>
<keyword evidence="15" id="KW-1185">Reference proteome</keyword>
<feature type="domain" description="TonB-dependent receptor-like beta-barrel" evidence="10">
    <location>
        <begin position="619"/>
        <end position="1057"/>
    </location>
</feature>
<dbReference type="Pfam" id="PF13715">
    <property type="entry name" value="CarbopepD_reg_2"/>
    <property type="match status" value="1"/>
</dbReference>
<accession>A0AAE6JPB9</accession>
<dbReference type="GO" id="GO:0009279">
    <property type="term" value="C:cell outer membrane"/>
    <property type="evidence" value="ECO:0007669"/>
    <property type="project" value="UniProtKB-SubCell"/>
</dbReference>
<dbReference type="PROSITE" id="PS52016">
    <property type="entry name" value="TONB_DEPENDENT_REC_3"/>
    <property type="match status" value="1"/>
</dbReference>
<evidence type="ECO:0000256" key="2">
    <source>
        <dbReference type="ARBA" id="ARBA00022448"/>
    </source>
</evidence>
<dbReference type="InterPro" id="IPR037066">
    <property type="entry name" value="Plug_dom_sf"/>
</dbReference>
<keyword evidence="5 9" id="KW-0798">TonB box</keyword>
<evidence type="ECO:0000259" key="10">
    <source>
        <dbReference type="Pfam" id="PF00593"/>
    </source>
</evidence>
<evidence type="ECO:0000256" key="1">
    <source>
        <dbReference type="ARBA" id="ARBA00004571"/>
    </source>
</evidence>
<evidence type="ECO:0000256" key="8">
    <source>
        <dbReference type="PROSITE-ProRule" id="PRU01360"/>
    </source>
</evidence>
<dbReference type="InterPro" id="IPR023996">
    <property type="entry name" value="TonB-dep_OMP_SusC/RagA"/>
</dbReference>
<dbReference type="Proteomes" id="UP000663940">
    <property type="component" value="Chromosome"/>
</dbReference>
<dbReference type="NCBIfam" id="TIGR04057">
    <property type="entry name" value="SusC_RagA_signa"/>
    <property type="match status" value="1"/>
</dbReference>
<dbReference type="InterPro" id="IPR000531">
    <property type="entry name" value="Beta-barrel_TonB"/>
</dbReference>
<reference evidence="13 15" key="2">
    <citation type="submission" date="2021-03" db="EMBL/GenBank/DDBJ databases">
        <title>Mucilaginibacter strains isolated from gold and copper mining confer multi heavy-metal resistance.</title>
        <authorList>
            <person name="Li Y."/>
        </authorList>
    </citation>
    <scope>NUCLEOTIDE SEQUENCE [LARGE SCALE GENOMIC DNA]</scope>
    <source>
        <strain evidence="13 15">P2-4</strain>
    </source>
</reference>
<dbReference type="InterPro" id="IPR008969">
    <property type="entry name" value="CarboxyPept-like_regulatory"/>
</dbReference>
<name>A0AAE6JPB9_9SPHI</name>
<evidence type="ECO:0000256" key="7">
    <source>
        <dbReference type="ARBA" id="ARBA00023237"/>
    </source>
</evidence>
<dbReference type="Pfam" id="PF00593">
    <property type="entry name" value="TonB_dep_Rec_b-barrel"/>
    <property type="match status" value="1"/>
</dbReference>
<evidence type="ECO:0000256" key="6">
    <source>
        <dbReference type="ARBA" id="ARBA00023136"/>
    </source>
</evidence>
<evidence type="ECO:0000313" key="13">
    <source>
        <dbReference type="EMBL" id="QTE53668.1"/>
    </source>
</evidence>
<dbReference type="InterPro" id="IPR036942">
    <property type="entry name" value="Beta-barrel_TonB_sf"/>
</dbReference>
<evidence type="ECO:0000259" key="11">
    <source>
        <dbReference type="Pfam" id="PF07715"/>
    </source>
</evidence>
<evidence type="ECO:0000256" key="5">
    <source>
        <dbReference type="ARBA" id="ARBA00023077"/>
    </source>
</evidence>
<feature type="domain" description="TonB-dependent receptor plug" evidence="11">
    <location>
        <begin position="232"/>
        <end position="347"/>
    </location>
</feature>
<reference evidence="12 14" key="1">
    <citation type="submission" date="2019-08" db="EMBL/GenBank/DDBJ databases">
        <title>Comparative genome analysis confer to the adaptation heavy metal polluted environment.</title>
        <authorList>
            <person name="Li Y."/>
        </authorList>
    </citation>
    <scope>NUCLEOTIDE SEQUENCE [LARGE SCALE GENOMIC DNA]</scope>
    <source>
        <strain evidence="12 14">P2</strain>
    </source>
</reference>
<gene>
    <name evidence="12" type="ORF">DIU31_009400</name>
    <name evidence="13" type="ORF">J3L21_18245</name>
</gene>
<organism evidence="12 14">
    <name type="scientific">Mucilaginibacter rubeus</name>
    <dbReference type="NCBI Taxonomy" id="2027860"/>
    <lineage>
        <taxon>Bacteria</taxon>
        <taxon>Pseudomonadati</taxon>
        <taxon>Bacteroidota</taxon>
        <taxon>Sphingobacteriia</taxon>
        <taxon>Sphingobacteriales</taxon>
        <taxon>Sphingobacteriaceae</taxon>
        <taxon>Mucilaginibacter</taxon>
    </lineage>
</organism>
<dbReference type="Gene3D" id="2.170.130.10">
    <property type="entry name" value="TonB-dependent receptor, plug domain"/>
    <property type="match status" value="1"/>
</dbReference>
<comment type="similarity">
    <text evidence="8 9">Belongs to the TonB-dependent receptor family.</text>
</comment>
<keyword evidence="3 8" id="KW-1134">Transmembrane beta strand</keyword>
<dbReference type="EMBL" id="CP043451">
    <property type="protein sequence ID" value="QEM08235.1"/>
    <property type="molecule type" value="Genomic_DNA"/>
</dbReference>
<dbReference type="SUPFAM" id="SSF49464">
    <property type="entry name" value="Carboxypeptidase regulatory domain-like"/>
    <property type="match status" value="1"/>
</dbReference>
<proteinExistence type="inferred from homology"/>
<dbReference type="AlphaFoldDB" id="A0AAE6JPB9"/>
<dbReference type="InterPro" id="IPR012910">
    <property type="entry name" value="Plug_dom"/>
</dbReference>
<evidence type="ECO:0000313" key="12">
    <source>
        <dbReference type="EMBL" id="QEM08235.1"/>
    </source>
</evidence>
<protein>
    <submittedName>
        <fullName evidence="12">SusC/RagA family TonB-linked outer membrane protein</fullName>
    </submittedName>
</protein>
<evidence type="ECO:0000256" key="3">
    <source>
        <dbReference type="ARBA" id="ARBA00022452"/>
    </source>
</evidence>
<dbReference type="Pfam" id="PF07715">
    <property type="entry name" value="Plug"/>
    <property type="match status" value="1"/>
</dbReference>